<dbReference type="GO" id="GO:0000166">
    <property type="term" value="F:nucleotide binding"/>
    <property type="evidence" value="ECO:0007669"/>
    <property type="project" value="UniProtKB-KW"/>
</dbReference>
<dbReference type="PROSITE" id="PS52020">
    <property type="entry name" value="CRESS_DNA_REP"/>
    <property type="match status" value="1"/>
</dbReference>
<keyword evidence="6" id="KW-0540">Nuclease</keyword>
<dbReference type="Pfam" id="PF00910">
    <property type="entry name" value="RNA_helicase"/>
    <property type="match status" value="1"/>
</dbReference>
<evidence type="ECO:0000256" key="6">
    <source>
        <dbReference type="ARBA" id="ARBA00022722"/>
    </source>
</evidence>
<evidence type="ECO:0000256" key="5">
    <source>
        <dbReference type="ARBA" id="ARBA00022705"/>
    </source>
</evidence>
<reference evidence="18" key="2">
    <citation type="submission" date="2021-09" db="EMBL/GenBank/DDBJ databases">
        <authorList>
            <person name="Gilroy R."/>
        </authorList>
    </citation>
    <scope>NUCLEOTIDE SEQUENCE</scope>
    <source>
        <strain evidence="18">ChiBcolR7-4860</strain>
    </source>
</reference>
<dbReference type="AlphaFoldDB" id="A0A921IXS3"/>
<organism evidence="18 19">
    <name type="scientific">Bifidobacterium pullorum subsp. gallinarum</name>
    <dbReference type="NCBI Taxonomy" id="78344"/>
    <lineage>
        <taxon>Bacteria</taxon>
        <taxon>Bacillati</taxon>
        <taxon>Actinomycetota</taxon>
        <taxon>Actinomycetes</taxon>
        <taxon>Bifidobacteriales</taxon>
        <taxon>Bifidobacteriaceae</taxon>
        <taxon>Bifidobacterium</taxon>
    </lineage>
</organism>
<evidence type="ECO:0000256" key="10">
    <source>
        <dbReference type="ARBA" id="ARBA00022801"/>
    </source>
</evidence>
<keyword evidence="13" id="KW-0511">Multifunctional enzyme</keyword>
<dbReference type="GO" id="GO:0016779">
    <property type="term" value="F:nucleotidyltransferase activity"/>
    <property type="evidence" value="ECO:0007669"/>
    <property type="project" value="UniProtKB-KW"/>
</dbReference>
<reference evidence="18" key="1">
    <citation type="journal article" date="2021" name="PeerJ">
        <title>Extensive microbial diversity within the chicken gut microbiome revealed by metagenomics and culture.</title>
        <authorList>
            <person name="Gilroy R."/>
            <person name="Ravi A."/>
            <person name="Getino M."/>
            <person name="Pursley I."/>
            <person name="Horton D.L."/>
            <person name="Alikhan N.F."/>
            <person name="Baker D."/>
            <person name="Gharbi K."/>
            <person name="Hall N."/>
            <person name="Watson M."/>
            <person name="Adriaenssens E.M."/>
            <person name="Foster-Nyarko E."/>
            <person name="Jarju S."/>
            <person name="Secka A."/>
            <person name="Antonio M."/>
            <person name="Oren A."/>
            <person name="Chaudhuri R.R."/>
            <person name="La Ragione R."/>
            <person name="Hildebrand F."/>
            <person name="Pallen M.J."/>
        </authorList>
    </citation>
    <scope>NUCLEOTIDE SEQUENCE</scope>
    <source>
        <strain evidence="18">ChiBcolR7-4860</strain>
    </source>
</reference>
<keyword evidence="9" id="KW-0255">Endonuclease</keyword>
<keyword evidence="12" id="KW-0238">DNA-binding</keyword>
<sequence>MYHDEALDLNKGIDPNEADEWGLDDADSKVDGGADTKESKGGHDTQSRDWMLTIRAEGHMENEIKALFEKIGAGAVFQRETGADTGYEHFQCFLQVKTPMRFSTLKNHLTNAGFRDAHIERRRKSVADCVAYCTKSETQAGQPVYVGKINMKDKRGQRSDLIGLREQILDGMSMQEVLLGDSGAKAAHCTRWLGELEEAYVRKELGGKLRDIDAHYLYGAPGVGKTRFVYDRYPIEDIYRVTNYKHPFDEYGRHKVLVLDEYDSQLPWEQLLNYLDRYPVVLPARYRNHQACFTAVWIISNLPLAAQYPDIVGERRLALMRRLADCNYMTPEGELIKEPLPGRQEGGSP</sequence>
<gene>
    <name evidence="18" type="ORF">K8U73_07320</name>
</gene>
<feature type="domain" description="CRESS-DNA virus Rep endonuclease" evidence="17">
    <location>
        <begin position="44"/>
        <end position="149"/>
    </location>
</feature>
<dbReference type="Proteomes" id="UP000786560">
    <property type="component" value="Unassembled WGS sequence"/>
</dbReference>
<evidence type="ECO:0000256" key="11">
    <source>
        <dbReference type="ARBA" id="ARBA00023124"/>
    </source>
</evidence>
<keyword evidence="3" id="KW-0808">Transferase</keyword>
<dbReference type="Gene3D" id="3.40.1310.20">
    <property type="match status" value="1"/>
</dbReference>
<proteinExistence type="inferred from homology"/>
<dbReference type="GO" id="GO:0046872">
    <property type="term" value="F:metal ion binding"/>
    <property type="evidence" value="ECO:0007669"/>
    <property type="project" value="UniProtKB-KW"/>
</dbReference>
<feature type="region of interest" description="Disordered" evidence="16">
    <location>
        <begin position="1"/>
        <end position="47"/>
    </location>
</feature>
<dbReference type="RefSeq" id="WP_278711550.1">
    <property type="nucleotide sequence ID" value="NZ_DYUX01000024.1"/>
</dbReference>
<evidence type="ECO:0000313" key="18">
    <source>
        <dbReference type="EMBL" id="HJG42172.1"/>
    </source>
</evidence>
<keyword evidence="8" id="KW-0547">Nucleotide-binding</keyword>
<dbReference type="GO" id="GO:0004519">
    <property type="term" value="F:endonuclease activity"/>
    <property type="evidence" value="ECO:0007669"/>
    <property type="project" value="UniProtKB-KW"/>
</dbReference>
<evidence type="ECO:0000256" key="3">
    <source>
        <dbReference type="ARBA" id="ARBA00022679"/>
    </source>
</evidence>
<evidence type="ECO:0000313" key="19">
    <source>
        <dbReference type="Proteomes" id="UP000786560"/>
    </source>
</evidence>
<dbReference type="GO" id="GO:0003723">
    <property type="term" value="F:RNA binding"/>
    <property type="evidence" value="ECO:0007669"/>
    <property type="project" value="InterPro"/>
</dbReference>
<accession>A0A921IXS3</accession>
<evidence type="ECO:0000256" key="14">
    <source>
        <dbReference type="ARBA" id="ARBA00030754"/>
    </source>
</evidence>
<dbReference type="SUPFAM" id="SSF52540">
    <property type="entry name" value="P-loop containing nucleoside triphosphate hydrolases"/>
    <property type="match status" value="1"/>
</dbReference>
<keyword evidence="10" id="KW-0378">Hydrolase</keyword>
<dbReference type="InterPro" id="IPR000605">
    <property type="entry name" value="Helicase_SF3_ssDNA/RNA_vir"/>
</dbReference>
<evidence type="ECO:0000256" key="2">
    <source>
        <dbReference type="ARBA" id="ARBA00008545"/>
    </source>
</evidence>
<dbReference type="EMBL" id="DYUX01000024">
    <property type="protein sequence ID" value="HJG42172.1"/>
    <property type="molecule type" value="Genomic_DNA"/>
</dbReference>
<evidence type="ECO:0000256" key="12">
    <source>
        <dbReference type="ARBA" id="ARBA00023125"/>
    </source>
</evidence>
<evidence type="ECO:0000256" key="9">
    <source>
        <dbReference type="ARBA" id="ARBA00022759"/>
    </source>
</evidence>
<dbReference type="GO" id="GO:0003724">
    <property type="term" value="F:RNA helicase activity"/>
    <property type="evidence" value="ECO:0007669"/>
    <property type="project" value="InterPro"/>
</dbReference>
<dbReference type="GO" id="GO:0016787">
    <property type="term" value="F:hydrolase activity"/>
    <property type="evidence" value="ECO:0007669"/>
    <property type="project" value="UniProtKB-KW"/>
</dbReference>
<keyword evidence="4" id="KW-0548">Nucleotidyltransferase</keyword>
<dbReference type="GO" id="GO:0006260">
    <property type="term" value="P:DNA replication"/>
    <property type="evidence" value="ECO:0007669"/>
    <property type="project" value="UniProtKB-KW"/>
</dbReference>
<name>A0A921IXS3_9BIFI</name>
<keyword evidence="11" id="KW-0190">Covalent protein-DNA linkage</keyword>
<comment type="caution">
    <text evidence="18">The sequence shown here is derived from an EMBL/GenBank/DDBJ whole genome shotgun (WGS) entry which is preliminary data.</text>
</comment>
<feature type="compositionally biased region" description="Acidic residues" evidence="16">
    <location>
        <begin position="16"/>
        <end position="25"/>
    </location>
</feature>
<dbReference type="InterPro" id="IPR027417">
    <property type="entry name" value="P-loop_NTPase"/>
</dbReference>
<dbReference type="Pfam" id="PF02407">
    <property type="entry name" value="Viral_Rep"/>
    <property type="match status" value="1"/>
</dbReference>
<evidence type="ECO:0000256" key="15">
    <source>
        <dbReference type="ARBA" id="ARBA00032243"/>
    </source>
</evidence>
<evidence type="ECO:0000256" key="8">
    <source>
        <dbReference type="ARBA" id="ARBA00022741"/>
    </source>
</evidence>
<dbReference type="InterPro" id="IPR049912">
    <property type="entry name" value="CRESS_DNA_REP"/>
</dbReference>
<evidence type="ECO:0000256" key="7">
    <source>
        <dbReference type="ARBA" id="ARBA00022723"/>
    </source>
</evidence>
<evidence type="ECO:0000256" key="4">
    <source>
        <dbReference type="ARBA" id="ARBA00022695"/>
    </source>
</evidence>
<keyword evidence="7" id="KW-0479">Metal-binding</keyword>
<feature type="compositionally biased region" description="Basic and acidic residues" evidence="16">
    <location>
        <begin position="26"/>
        <end position="47"/>
    </location>
</feature>
<comment type="similarity">
    <text evidence="2">Belongs to the nanoviruses/circoviruses replication-associated protein family.</text>
</comment>
<evidence type="ECO:0000256" key="13">
    <source>
        <dbReference type="ARBA" id="ARBA00023268"/>
    </source>
</evidence>
<comment type="cofactor">
    <cofactor evidence="1">
        <name>Mn(2+)</name>
        <dbReference type="ChEBI" id="CHEBI:29035"/>
    </cofactor>
</comment>
<evidence type="ECO:0000256" key="16">
    <source>
        <dbReference type="SAM" id="MobiDB-lite"/>
    </source>
</evidence>
<dbReference type="GO" id="GO:0003677">
    <property type="term" value="F:DNA binding"/>
    <property type="evidence" value="ECO:0007669"/>
    <property type="project" value="UniProtKB-KW"/>
</dbReference>
<keyword evidence="5" id="KW-0235">DNA replication</keyword>
<protein>
    <recommendedName>
        <fullName evidence="14">ATP-dependent helicase Rep</fullName>
    </recommendedName>
    <alternativeName>
        <fullName evidence="15">RepP</fullName>
    </alternativeName>
</protein>
<evidence type="ECO:0000256" key="1">
    <source>
        <dbReference type="ARBA" id="ARBA00001936"/>
    </source>
</evidence>
<evidence type="ECO:0000259" key="17">
    <source>
        <dbReference type="PROSITE" id="PS52020"/>
    </source>
</evidence>